<dbReference type="Proteomes" id="UP000474024">
    <property type="component" value="Unassembled WGS sequence"/>
</dbReference>
<dbReference type="Gene3D" id="1.20.58.1400">
    <property type="entry name" value="Domain of unknown function DUF3837"/>
    <property type="match status" value="1"/>
</dbReference>
<feature type="domain" description="DUF3837" evidence="1">
    <location>
        <begin position="1"/>
        <end position="100"/>
    </location>
</feature>
<proteinExistence type="predicted"/>
<reference evidence="2 3" key="1">
    <citation type="submission" date="2019-08" db="EMBL/GenBank/DDBJ databases">
        <title>In-depth cultivation of the pig gut microbiome towards novel bacterial diversity and tailored functional studies.</title>
        <authorList>
            <person name="Wylensek D."/>
            <person name="Hitch T.C.A."/>
            <person name="Clavel T."/>
        </authorList>
    </citation>
    <scope>NUCLEOTIDE SEQUENCE [LARGE SCALE GENOMIC DNA]</scope>
    <source>
        <strain evidence="2 3">MUC/MUC-530-WT-4D</strain>
    </source>
</reference>
<comment type="caution">
    <text evidence="2">The sequence shown here is derived from an EMBL/GenBank/DDBJ whole genome shotgun (WGS) entry which is preliminary data.</text>
</comment>
<evidence type="ECO:0000259" key="1">
    <source>
        <dbReference type="Pfam" id="PF12939"/>
    </source>
</evidence>
<evidence type="ECO:0000313" key="3">
    <source>
        <dbReference type="Proteomes" id="UP000474024"/>
    </source>
</evidence>
<dbReference type="AlphaFoldDB" id="A0A6L5YT28"/>
<protein>
    <submittedName>
        <fullName evidence="2">DUF3837 domain-containing protein</fullName>
    </submittedName>
</protein>
<evidence type="ECO:0000313" key="2">
    <source>
        <dbReference type="EMBL" id="MST75112.1"/>
    </source>
</evidence>
<dbReference type="InterPro" id="IPR038406">
    <property type="entry name" value="DUF3837_sf"/>
</dbReference>
<name>A0A6L5YT28_9FIRM</name>
<dbReference type="InterPro" id="IPR024212">
    <property type="entry name" value="DUF3837"/>
</dbReference>
<keyword evidence="3" id="KW-1185">Reference proteome</keyword>
<organism evidence="2 3">
    <name type="scientific">Roseburia porci</name>
    <dbReference type="NCBI Taxonomy" id="2605790"/>
    <lineage>
        <taxon>Bacteria</taxon>
        <taxon>Bacillati</taxon>
        <taxon>Bacillota</taxon>
        <taxon>Clostridia</taxon>
        <taxon>Lachnospirales</taxon>
        <taxon>Lachnospiraceae</taxon>
        <taxon>Roseburia</taxon>
    </lineage>
</organism>
<dbReference type="Pfam" id="PF12939">
    <property type="entry name" value="DUF3837"/>
    <property type="match status" value="1"/>
</dbReference>
<dbReference type="RefSeq" id="WP_154430076.1">
    <property type="nucleotide sequence ID" value="NZ_VUNI01000013.1"/>
</dbReference>
<sequence length="111" mass="13038">MVPSIARQSVILKCLRKKSILLGNYEFYYAAGLMKKLYHLEISEEMEPESLLNKILENLDSVVPGNENEEYLIGIMKNYRLQKEYDDDTKTLFRWGETEEAIWQITTSQKV</sequence>
<gene>
    <name evidence="2" type="ORF">FYJ75_08740</name>
</gene>
<accession>A0A6L5YT28</accession>
<dbReference type="EMBL" id="VUNI01000013">
    <property type="protein sequence ID" value="MST75112.1"/>
    <property type="molecule type" value="Genomic_DNA"/>
</dbReference>